<keyword evidence="2" id="KW-1185">Reference proteome</keyword>
<evidence type="ECO:0000313" key="1">
    <source>
        <dbReference type="EMBL" id="KAI8539383.1"/>
    </source>
</evidence>
<organism evidence="1 2">
    <name type="scientific">Rhododendron molle</name>
    <name type="common">Chinese azalea</name>
    <name type="synonym">Azalea mollis</name>
    <dbReference type="NCBI Taxonomy" id="49168"/>
    <lineage>
        <taxon>Eukaryota</taxon>
        <taxon>Viridiplantae</taxon>
        <taxon>Streptophyta</taxon>
        <taxon>Embryophyta</taxon>
        <taxon>Tracheophyta</taxon>
        <taxon>Spermatophyta</taxon>
        <taxon>Magnoliopsida</taxon>
        <taxon>eudicotyledons</taxon>
        <taxon>Gunneridae</taxon>
        <taxon>Pentapetalae</taxon>
        <taxon>asterids</taxon>
        <taxon>Ericales</taxon>
        <taxon>Ericaceae</taxon>
        <taxon>Ericoideae</taxon>
        <taxon>Rhodoreae</taxon>
        <taxon>Rhododendron</taxon>
    </lineage>
</organism>
<gene>
    <name evidence="1" type="ORF">RHMOL_Rhmol09G0178700</name>
</gene>
<accession>A0ACC0MGE2</accession>
<comment type="caution">
    <text evidence="1">The sequence shown here is derived from an EMBL/GenBank/DDBJ whole genome shotgun (WGS) entry which is preliminary data.</text>
</comment>
<sequence length="191" mass="21306">MIKQQQRCSGCKNWSSIMDSVCSCFHVPGVEENVESNSSDHSGGARIKTLEGPRYNLKTKYGRLPNNQNITPKISRGMIMQLGSNSGATSKACYLESVYEIAGTLVVYLVCSILTRYILNTILTEFAPIDPEITAQCGHMYHLKCMYEWLERSGKCPVCAKGELSIQGNASYGYLQRHWILVDKCSCQTSE</sequence>
<protein>
    <submittedName>
        <fullName evidence="1">Uncharacterized protein</fullName>
    </submittedName>
</protein>
<reference evidence="1" key="1">
    <citation type="submission" date="2022-02" db="EMBL/GenBank/DDBJ databases">
        <title>Plant Genome Project.</title>
        <authorList>
            <person name="Zhang R.-G."/>
        </authorList>
    </citation>
    <scope>NUCLEOTIDE SEQUENCE</scope>
    <source>
        <strain evidence="1">AT1</strain>
    </source>
</reference>
<evidence type="ECO:0000313" key="2">
    <source>
        <dbReference type="Proteomes" id="UP001062846"/>
    </source>
</evidence>
<proteinExistence type="predicted"/>
<dbReference type="EMBL" id="CM046396">
    <property type="protein sequence ID" value="KAI8539383.1"/>
    <property type="molecule type" value="Genomic_DNA"/>
</dbReference>
<dbReference type="Proteomes" id="UP001062846">
    <property type="component" value="Chromosome 9"/>
</dbReference>
<name>A0ACC0MGE2_RHOML</name>